<proteinExistence type="predicted"/>
<feature type="non-terminal residue" evidence="1">
    <location>
        <position position="520"/>
    </location>
</feature>
<dbReference type="Proteomes" id="UP000094527">
    <property type="component" value="Unassembled WGS sequence"/>
</dbReference>
<sequence length="520" mass="58972">MGEAIVGGRGRGRGRSRVNLPIDEDVPDGCAVRRTEVRSLHQQMGFSNGIDLKQTVGLKEQMFMKVPDRFINRNRKIPSTILQVDVEKREVLVCFYDPETMDQRNALADTMREFCESAVASNYLLRQEEVSGDEVVIIKDTCDNYRRTRITNGSSDDLSSLIDLDGRVTGLKFQGISTKIFRIPFENKKLQLWFQAMRCKVALGKPEAIPMNLWAQHNNFIFSSNQWTENCMLAALEGSRCPINLTVSNMTLENDKPTIFIDIFQTAKLQNDFLMAVKYCSVPRTPMIGQERPAVITNIRRQGLIDVVLYDSILISLREVLKKLQSENPNFVRDALDLALFYKELIDGFEIRNFLAILPGENTQLHRVQVLGIEFEKDVKVLFIDVGKEMIIPLTSLIIPYNGCKHKDIPQLLELISPQAITLDLKGFNNKNDESILISMRKSLEFRPCFVEIVEDASGVNQHPIAIVRTDIMPSEVVSVMDYVHSHFTENIRATGATAKNQRDLKVLKAVATKLGFNNN</sequence>
<organism evidence="1 2">
    <name type="scientific">Orchesella cincta</name>
    <name type="common">Springtail</name>
    <name type="synonym">Podura cincta</name>
    <dbReference type="NCBI Taxonomy" id="48709"/>
    <lineage>
        <taxon>Eukaryota</taxon>
        <taxon>Metazoa</taxon>
        <taxon>Ecdysozoa</taxon>
        <taxon>Arthropoda</taxon>
        <taxon>Hexapoda</taxon>
        <taxon>Collembola</taxon>
        <taxon>Entomobryomorpha</taxon>
        <taxon>Entomobryoidea</taxon>
        <taxon>Orchesellidae</taxon>
        <taxon>Orchesellinae</taxon>
        <taxon>Orchesella</taxon>
    </lineage>
</organism>
<evidence type="ECO:0000313" key="1">
    <source>
        <dbReference type="EMBL" id="ODN00798.1"/>
    </source>
</evidence>
<dbReference type="AlphaFoldDB" id="A0A1D2N6A3"/>
<reference evidence="1 2" key="1">
    <citation type="journal article" date="2016" name="Genome Biol. Evol.">
        <title>Gene Family Evolution Reflects Adaptation to Soil Environmental Stressors in the Genome of the Collembolan Orchesella cincta.</title>
        <authorList>
            <person name="Faddeeva-Vakhrusheva A."/>
            <person name="Derks M.F."/>
            <person name="Anvar S.Y."/>
            <person name="Agamennone V."/>
            <person name="Suring W."/>
            <person name="Smit S."/>
            <person name="van Straalen N.M."/>
            <person name="Roelofs D."/>
        </authorList>
    </citation>
    <scope>NUCLEOTIDE SEQUENCE [LARGE SCALE GENOMIC DNA]</scope>
    <source>
        <tissue evidence="1">Mixed pool</tissue>
    </source>
</reference>
<evidence type="ECO:0008006" key="3">
    <source>
        <dbReference type="Google" id="ProtNLM"/>
    </source>
</evidence>
<dbReference type="EMBL" id="LJIJ01000186">
    <property type="protein sequence ID" value="ODN00798.1"/>
    <property type="molecule type" value="Genomic_DNA"/>
</dbReference>
<protein>
    <recommendedName>
        <fullName evidence="3">Tudor domain-containing protein</fullName>
    </recommendedName>
</protein>
<name>A0A1D2N6A3_ORCCI</name>
<comment type="caution">
    <text evidence="1">The sequence shown here is derived from an EMBL/GenBank/DDBJ whole genome shotgun (WGS) entry which is preliminary data.</text>
</comment>
<keyword evidence="2" id="KW-1185">Reference proteome</keyword>
<accession>A0A1D2N6A3</accession>
<evidence type="ECO:0000313" key="2">
    <source>
        <dbReference type="Proteomes" id="UP000094527"/>
    </source>
</evidence>
<gene>
    <name evidence="1" type="ORF">Ocin01_05897</name>
</gene>